<sequence length="277" mass="30912">MTTLFTQPKIDCHHHLFDPANFPYAPDSAYNPAGHELATPAHYRAVMRAYGIRHSLIVGPTSGYNTDNRCLLAALAAGEGRHKGIAVVPFDSSSETLAQLQAQGVVGIALNVAMLGVAPFLQLDRLMAQLTELGLYAQIQVQDDQLPALLPLLQRSRAKLLFDHCGRPDVDAGLTQPAFQALLRLAEREHVYMKLSGLAKFSRRHYPFSDAQPYLQALLSAYGAEKCMWGSDWPFLRATERMDMGTLLMLCESLFPDEQTRRRILWQTPQRLFGFAD</sequence>
<accession>A0A447QT91</accession>
<organism evidence="2 3">
    <name type="scientific">Serratia rubidaea</name>
    <name type="common">Serratia marinorubra</name>
    <dbReference type="NCBI Taxonomy" id="61652"/>
    <lineage>
        <taxon>Bacteria</taxon>
        <taxon>Pseudomonadati</taxon>
        <taxon>Pseudomonadota</taxon>
        <taxon>Gammaproteobacteria</taxon>
        <taxon>Enterobacterales</taxon>
        <taxon>Yersiniaceae</taxon>
        <taxon>Serratia</taxon>
    </lineage>
</organism>
<name>A0A447QT91_SERRU</name>
<evidence type="ECO:0000313" key="2">
    <source>
        <dbReference type="EMBL" id="VEA73246.1"/>
    </source>
</evidence>
<dbReference type="InterPro" id="IPR032466">
    <property type="entry name" value="Metal_Hydrolase"/>
</dbReference>
<dbReference type="SUPFAM" id="SSF51556">
    <property type="entry name" value="Metallo-dependent hydrolases"/>
    <property type="match status" value="1"/>
</dbReference>
<dbReference type="PANTHER" id="PTHR35563">
    <property type="entry name" value="BARREL METAL-DEPENDENT HYDROLASE, PUTATIVE (AFU_ORTHOLOGUE AFUA_1G16240)-RELATED"/>
    <property type="match status" value="1"/>
</dbReference>
<dbReference type="EMBL" id="LR134155">
    <property type="protein sequence ID" value="VEA73246.1"/>
    <property type="molecule type" value="Genomic_DNA"/>
</dbReference>
<evidence type="ECO:0000313" key="3">
    <source>
        <dbReference type="Proteomes" id="UP000271603"/>
    </source>
</evidence>
<gene>
    <name evidence="2" type="ORF">NCTC9419_04874</name>
</gene>
<proteinExistence type="predicted"/>
<dbReference type="STRING" id="61652.AXX16_3207"/>
<dbReference type="Proteomes" id="UP000271603">
    <property type="component" value="Chromosome"/>
</dbReference>
<feature type="domain" description="Amidohydrolase-related" evidence="1">
    <location>
        <begin position="10"/>
        <end position="275"/>
    </location>
</feature>
<keyword evidence="2" id="KW-0378">Hydrolase</keyword>
<reference evidence="2 3" key="1">
    <citation type="submission" date="2018-12" db="EMBL/GenBank/DDBJ databases">
        <authorList>
            <consortium name="Pathogen Informatics"/>
        </authorList>
    </citation>
    <scope>NUCLEOTIDE SEQUENCE [LARGE SCALE GENOMIC DNA]</scope>
    <source>
        <strain evidence="2 3">NCTC9419</strain>
    </source>
</reference>
<dbReference type="GO" id="GO:0016787">
    <property type="term" value="F:hydrolase activity"/>
    <property type="evidence" value="ECO:0007669"/>
    <property type="project" value="UniProtKB-KW"/>
</dbReference>
<dbReference type="Pfam" id="PF04909">
    <property type="entry name" value="Amidohydro_2"/>
    <property type="match status" value="1"/>
</dbReference>
<dbReference type="Gene3D" id="3.20.20.140">
    <property type="entry name" value="Metal-dependent hydrolases"/>
    <property type="match status" value="1"/>
</dbReference>
<dbReference type="PANTHER" id="PTHR35563:SF2">
    <property type="entry name" value="BARREL METAL-DEPENDENT HYDROLASE, PUTATIVE (AFU_ORTHOLOGUE AFUA_1G16240)-RELATED"/>
    <property type="match status" value="1"/>
</dbReference>
<evidence type="ECO:0000259" key="1">
    <source>
        <dbReference type="Pfam" id="PF04909"/>
    </source>
</evidence>
<dbReference type="AlphaFoldDB" id="A0A447QT91"/>
<protein>
    <submittedName>
        <fullName evidence="2">Predicted metal-dependent hydrolase of the TIM-barrel fold</fullName>
    </submittedName>
</protein>
<dbReference type="InterPro" id="IPR052358">
    <property type="entry name" value="Aro_Compnd_Degr_Hydrolases"/>
</dbReference>
<dbReference type="InterPro" id="IPR006680">
    <property type="entry name" value="Amidohydro-rel"/>
</dbReference>